<gene>
    <name evidence="12" type="ORF">CAMP_LOCUS5172</name>
</gene>
<proteinExistence type="inferred from homology"/>
<dbReference type="Pfam" id="PF17862">
    <property type="entry name" value="AAA_lid_3"/>
    <property type="match status" value="1"/>
</dbReference>
<feature type="region of interest" description="Disordered" evidence="10">
    <location>
        <begin position="126"/>
        <end position="201"/>
    </location>
</feature>
<dbReference type="InterPro" id="IPR003959">
    <property type="entry name" value="ATPase_AAA_core"/>
</dbReference>
<sequence>MYFLLFFLAVEEKKTQRKAIKSREKTGGKYEMGMGNKERNSTKMSVEEAVNNFLQKMREAQRLAYSGEWQQSLDGFQSLAVELRKFKVSTPEDISGKEHLLKRTEKAISLVKQNIEADAELAETLRGHAARTSPEPPADPDVWSAPPSLKGASKPKKGTTAAATTSKSQKSSTTSTNPRAVPSTSNENKPANPSQDILPTNAAGEHYDASLYDPEVVRAVAATMESSKDNNMTMDKVIGMENVKQVLKEAIILPVLIPEFFTGLRRPWKAMCLAGPPGTGKTMIARAIAAEANSTVFLISSTDLTSKWRGDSEKILRLLFELARFYAPSIIFIDEIDTIATQRGSSGEHEASRRLKSELLLQMDGVKNQNDERRVFVLAATNLPWVIDEALIRRLEKRLFVPLPNEACRKQLIESSIQGINVDMNDFNVDEYARRTEGYSGADITSFCRAAAYNVLRRLDTSKFRTSIGGLNLDVLRAEPVRKIDFETALKQVSPTVNMEMLQKCEEWCDTFGSH</sequence>
<dbReference type="InterPro" id="IPR041569">
    <property type="entry name" value="AAA_lid_3"/>
</dbReference>
<evidence type="ECO:0000256" key="9">
    <source>
        <dbReference type="RuleBase" id="RU003651"/>
    </source>
</evidence>
<dbReference type="InterPro" id="IPR027417">
    <property type="entry name" value="P-loop_NTPase"/>
</dbReference>
<dbReference type="GO" id="GO:0005524">
    <property type="term" value="F:ATP binding"/>
    <property type="evidence" value="ECO:0007669"/>
    <property type="project" value="UniProtKB-KW"/>
</dbReference>
<keyword evidence="8" id="KW-0413">Isomerase</keyword>
<evidence type="ECO:0000256" key="3">
    <source>
        <dbReference type="ARBA" id="ARBA00022490"/>
    </source>
</evidence>
<dbReference type="CDD" id="cd19509">
    <property type="entry name" value="RecA-like_VPS4-like"/>
    <property type="match status" value="1"/>
</dbReference>
<reference evidence="12" key="1">
    <citation type="submission" date="2022-11" db="EMBL/GenBank/DDBJ databases">
        <authorList>
            <person name="Kikuchi T."/>
        </authorList>
    </citation>
    <scope>NUCLEOTIDE SEQUENCE</scope>
    <source>
        <strain evidence="12">PS1010</strain>
    </source>
</reference>
<dbReference type="InterPro" id="IPR003593">
    <property type="entry name" value="AAA+_ATPase"/>
</dbReference>
<keyword evidence="4" id="KW-0493">Microtubule</keyword>
<keyword evidence="13" id="KW-1185">Reference proteome</keyword>
<dbReference type="AlphaFoldDB" id="A0A9P1ICH4"/>
<dbReference type="Gene3D" id="1.10.8.60">
    <property type="match status" value="1"/>
</dbReference>
<dbReference type="GO" id="GO:0005874">
    <property type="term" value="C:microtubule"/>
    <property type="evidence" value="ECO:0007669"/>
    <property type="project" value="UniProtKB-KW"/>
</dbReference>
<dbReference type="FunFam" id="3.40.50.300:FF:000159">
    <property type="entry name" value="Katanin p60 ATPase-containing subunit A1"/>
    <property type="match status" value="1"/>
</dbReference>
<comment type="subcellular location">
    <subcellularLocation>
        <location evidence="1">Cytoplasm</location>
        <location evidence="1">Cytoskeleton</location>
        <location evidence="1">Spindle pole</location>
    </subcellularLocation>
</comment>
<evidence type="ECO:0000256" key="4">
    <source>
        <dbReference type="ARBA" id="ARBA00022701"/>
    </source>
</evidence>
<accession>A0A9P1ICH4</accession>
<feature type="compositionally biased region" description="Polar residues" evidence="10">
    <location>
        <begin position="182"/>
        <end position="198"/>
    </location>
</feature>
<evidence type="ECO:0000256" key="5">
    <source>
        <dbReference type="ARBA" id="ARBA00022741"/>
    </source>
</evidence>
<dbReference type="InterPro" id="IPR015415">
    <property type="entry name" value="Spast_Vps4_C"/>
</dbReference>
<dbReference type="InterPro" id="IPR003960">
    <property type="entry name" value="ATPase_AAA_CS"/>
</dbReference>
<dbReference type="Gene3D" id="3.40.50.300">
    <property type="entry name" value="P-loop containing nucleotide triphosphate hydrolases"/>
    <property type="match status" value="1"/>
</dbReference>
<keyword evidence="5 9" id="KW-0547">Nucleotide-binding</keyword>
<dbReference type="PANTHER" id="PTHR23074:SF78">
    <property type="entry name" value="KATANIN P60 ATPASE-CONTAINING SUBUNIT A-LIKE 2"/>
    <property type="match status" value="1"/>
</dbReference>
<dbReference type="GO" id="GO:0016887">
    <property type="term" value="F:ATP hydrolysis activity"/>
    <property type="evidence" value="ECO:0007669"/>
    <property type="project" value="InterPro"/>
</dbReference>
<dbReference type="Pfam" id="PF00004">
    <property type="entry name" value="AAA"/>
    <property type="match status" value="1"/>
</dbReference>
<organism evidence="12 13">
    <name type="scientific">Caenorhabditis angaria</name>
    <dbReference type="NCBI Taxonomy" id="860376"/>
    <lineage>
        <taxon>Eukaryota</taxon>
        <taxon>Metazoa</taxon>
        <taxon>Ecdysozoa</taxon>
        <taxon>Nematoda</taxon>
        <taxon>Chromadorea</taxon>
        <taxon>Rhabditida</taxon>
        <taxon>Rhabditina</taxon>
        <taxon>Rhabditomorpha</taxon>
        <taxon>Rhabditoidea</taxon>
        <taxon>Rhabditidae</taxon>
        <taxon>Peloderinae</taxon>
        <taxon>Caenorhabditis</taxon>
    </lineage>
</organism>
<feature type="region of interest" description="Disordered" evidence="10">
    <location>
        <begin position="19"/>
        <end position="44"/>
    </location>
</feature>
<evidence type="ECO:0000313" key="12">
    <source>
        <dbReference type="EMBL" id="CAI5442535.1"/>
    </source>
</evidence>
<feature type="domain" description="AAA+ ATPase" evidence="11">
    <location>
        <begin position="267"/>
        <end position="405"/>
    </location>
</feature>
<dbReference type="InterPro" id="IPR050304">
    <property type="entry name" value="MT-severing_AAA_ATPase"/>
</dbReference>
<dbReference type="Pfam" id="PF09336">
    <property type="entry name" value="Vps4_C"/>
    <property type="match status" value="1"/>
</dbReference>
<keyword evidence="7" id="KW-0206">Cytoskeleton</keyword>
<evidence type="ECO:0000256" key="8">
    <source>
        <dbReference type="ARBA" id="ARBA00023235"/>
    </source>
</evidence>
<dbReference type="GO" id="GO:0016853">
    <property type="term" value="F:isomerase activity"/>
    <property type="evidence" value="ECO:0007669"/>
    <property type="project" value="UniProtKB-KW"/>
</dbReference>
<dbReference type="Proteomes" id="UP001152747">
    <property type="component" value="Unassembled WGS sequence"/>
</dbReference>
<dbReference type="EMBL" id="CANHGI010000002">
    <property type="protein sequence ID" value="CAI5442535.1"/>
    <property type="molecule type" value="Genomic_DNA"/>
</dbReference>
<comment type="caution">
    <text evidence="12">The sequence shown here is derived from an EMBL/GenBank/DDBJ whole genome shotgun (WGS) entry which is preliminary data.</text>
</comment>
<protein>
    <recommendedName>
        <fullName evidence="11">AAA+ ATPase domain-containing protein</fullName>
    </recommendedName>
</protein>
<comment type="similarity">
    <text evidence="2 9">Belongs to the AAA ATPase family.</text>
</comment>
<evidence type="ECO:0000256" key="1">
    <source>
        <dbReference type="ARBA" id="ARBA00004647"/>
    </source>
</evidence>
<evidence type="ECO:0000256" key="6">
    <source>
        <dbReference type="ARBA" id="ARBA00022840"/>
    </source>
</evidence>
<evidence type="ECO:0000313" key="13">
    <source>
        <dbReference type="Proteomes" id="UP001152747"/>
    </source>
</evidence>
<name>A0A9P1ICH4_9PELO</name>
<dbReference type="PANTHER" id="PTHR23074">
    <property type="entry name" value="AAA DOMAIN-CONTAINING"/>
    <property type="match status" value="1"/>
</dbReference>
<evidence type="ECO:0000256" key="2">
    <source>
        <dbReference type="ARBA" id="ARBA00006914"/>
    </source>
</evidence>
<keyword evidence="6 9" id="KW-0067">ATP-binding</keyword>
<keyword evidence="3" id="KW-0963">Cytoplasm</keyword>
<feature type="compositionally biased region" description="Low complexity" evidence="10">
    <location>
        <begin position="158"/>
        <end position="176"/>
    </location>
</feature>
<dbReference type="GO" id="GO:0000922">
    <property type="term" value="C:spindle pole"/>
    <property type="evidence" value="ECO:0007669"/>
    <property type="project" value="UniProtKB-SubCell"/>
</dbReference>
<dbReference type="SMART" id="SM00382">
    <property type="entry name" value="AAA"/>
    <property type="match status" value="1"/>
</dbReference>
<evidence type="ECO:0000256" key="7">
    <source>
        <dbReference type="ARBA" id="ARBA00023212"/>
    </source>
</evidence>
<dbReference type="SUPFAM" id="SSF52540">
    <property type="entry name" value="P-loop containing nucleoside triphosphate hydrolases"/>
    <property type="match status" value="1"/>
</dbReference>
<evidence type="ECO:0000259" key="11">
    <source>
        <dbReference type="SMART" id="SM00382"/>
    </source>
</evidence>
<evidence type="ECO:0000256" key="10">
    <source>
        <dbReference type="SAM" id="MobiDB-lite"/>
    </source>
</evidence>
<dbReference type="PROSITE" id="PS00674">
    <property type="entry name" value="AAA"/>
    <property type="match status" value="1"/>
</dbReference>
<dbReference type="OrthoDB" id="5334845at2759"/>